<name>A0ABX0TW08_9SPHN</name>
<dbReference type="Pfam" id="PF12840">
    <property type="entry name" value="HTH_20"/>
    <property type="match status" value="1"/>
</dbReference>
<keyword evidence="3" id="KW-0804">Transcription</keyword>
<evidence type="ECO:0000313" key="5">
    <source>
        <dbReference type="EMBL" id="NIJ22516.1"/>
    </source>
</evidence>
<gene>
    <name evidence="5" type="ORF">FHT01_000058</name>
</gene>
<dbReference type="PANTHER" id="PTHR43132">
    <property type="entry name" value="ARSENICAL RESISTANCE OPERON REPRESSOR ARSR-RELATED"/>
    <property type="match status" value="1"/>
</dbReference>
<protein>
    <submittedName>
        <fullName evidence="5">DNA-binding transcriptional ArsR family regulator</fullName>
    </submittedName>
</protein>
<dbReference type="InterPro" id="IPR011991">
    <property type="entry name" value="ArsR-like_HTH"/>
</dbReference>
<dbReference type="GO" id="GO:0003677">
    <property type="term" value="F:DNA binding"/>
    <property type="evidence" value="ECO:0007669"/>
    <property type="project" value="UniProtKB-KW"/>
</dbReference>
<keyword evidence="2 5" id="KW-0238">DNA-binding</keyword>
<dbReference type="PROSITE" id="PS50987">
    <property type="entry name" value="HTH_ARSR_2"/>
    <property type="match status" value="1"/>
</dbReference>
<dbReference type="SUPFAM" id="SSF46785">
    <property type="entry name" value="Winged helix' DNA-binding domain"/>
    <property type="match status" value="1"/>
</dbReference>
<dbReference type="CDD" id="cd00090">
    <property type="entry name" value="HTH_ARSR"/>
    <property type="match status" value="1"/>
</dbReference>
<feature type="domain" description="HTH arsR-type" evidence="4">
    <location>
        <begin position="1"/>
        <end position="92"/>
    </location>
</feature>
<dbReference type="SMART" id="SM00418">
    <property type="entry name" value="HTH_ARSR"/>
    <property type="match status" value="1"/>
</dbReference>
<dbReference type="EMBL" id="JAASQP010000001">
    <property type="protein sequence ID" value="NIJ22516.1"/>
    <property type="molecule type" value="Genomic_DNA"/>
</dbReference>
<dbReference type="InterPro" id="IPR051011">
    <property type="entry name" value="Metal_resp_trans_reg"/>
</dbReference>
<dbReference type="PANTHER" id="PTHR43132:SF2">
    <property type="entry name" value="ARSENICAL RESISTANCE OPERON REPRESSOR ARSR-RELATED"/>
    <property type="match status" value="1"/>
</dbReference>
<sequence length="128" mass="13574">MKAITVMSALAQPTRLAVFSLLARAGDEGMTAGVLAEKTGTPSNTMSSHLTILSQAGLTASRRAGRNIFYRAVPDTIRHLTVFLIKDCCAGCAEVCCQLQDDLNECQRGRGDRIATKGENASGKTDPS</sequence>
<comment type="caution">
    <text evidence="5">The sequence shown here is derived from an EMBL/GenBank/DDBJ whole genome shotgun (WGS) entry which is preliminary data.</text>
</comment>
<proteinExistence type="predicted"/>
<dbReference type="PRINTS" id="PR00778">
    <property type="entry name" value="HTHARSR"/>
</dbReference>
<dbReference type="Gene3D" id="1.10.10.10">
    <property type="entry name" value="Winged helix-like DNA-binding domain superfamily/Winged helix DNA-binding domain"/>
    <property type="match status" value="1"/>
</dbReference>
<dbReference type="InterPro" id="IPR001845">
    <property type="entry name" value="HTH_ArsR_DNA-bd_dom"/>
</dbReference>
<evidence type="ECO:0000256" key="3">
    <source>
        <dbReference type="ARBA" id="ARBA00023163"/>
    </source>
</evidence>
<evidence type="ECO:0000256" key="1">
    <source>
        <dbReference type="ARBA" id="ARBA00023015"/>
    </source>
</evidence>
<accession>A0ABX0TW08</accession>
<dbReference type="RefSeq" id="WP_337250269.1">
    <property type="nucleotide sequence ID" value="NZ_BAAAEV010000001.1"/>
</dbReference>
<evidence type="ECO:0000259" key="4">
    <source>
        <dbReference type="PROSITE" id="PS50987"/>
    </source>
</evidence>
<dbReference type="Proteomes" id="UP000788153">
    <property type="component" value="Unassembled WGS sequence"/>
</dbReference>
<evidence type="ECO:0000256" key="2">
    <source>
        <dbReference type="ARBA" id="ARBA00023125"/>
    </source>
</evidence>
<organism evidence="5 6">
    <name type="scientific">Sphingomonas japonica</name>
    <dbReference type="NCBI Taxonomy" id="511662"/>
    <lineage>
        <taxon>Bacteria</taxon>
        <taxon>Pseudomonadati</taxon>
        <taxon>Pseudomonadota</taxon>
        <taxon>Alphaproteobacteria</taxon>
        <taxon>Sphingomonadales</taxon>
        <taxon>Sphingomonadaceae</taxon>
        <taxon>Sphingomonas</taxon>
    </lineage>
</organism>
<dbReference type="NCBIfam" id="NF033788">
    <property type="entry name" value="HTH_metalloreg"/>
    <property type="match status" value="1"/>
</dbReference>
<evidence type="ECO:0000313" key="6">
    <source>
        <dbReference type="Proteomes" id="UP000788153"/>
    </source>
</evidence>
<dbReference type="InterPro" id="IPR036390">
    <property type="entry name" value="WH_DNA-bd_sf"/>
</dbReference>
<dbReference type="InterPro" id="IPR036388">
    <property type="entry name" value="WH-like_DNA-bd_sf"/>
</dbReference>
<keyword evidence="1" id="KW-0805">Transcription regulation</keyword>
<reference evidence="5 6" key="1">
    <citation type="submission" date="2020-03" db="EMBL/GenBank/DDBJ databases">
        <title>Genomic Encyclopedia of Type Strains, Phase IV (KMG-IV): sequencing the most valuable type-strain genomes for metagenomic binning, comparative biology and taxonomic classification.</title>
        <authorList>
            <person name="Goeker M."/>
        </authorList>
    </citation>
    <scope>NUCLEOTIDE SEQUENCE [LARGE SCALE GENOMIC DNA]</scope>
    <source>
        <strain evidence="5 6">DSM 22753</strain>
    </source>
</reference>
<keyword evidence="6" id="KW-1185">Reference proteome</keyword>